<dbReference type="Pfam" id="PF02687">
    <property type="entry name" value="FtsX"/>
    <property type="match status" value="2"/>
</dbReference>
<feature type="transmembrane region" description="Helical" evidence="6">
    <location>
        <begin position="432"/>
        <end position="453"/>
    </location>
</feature>
<proteinExistence type="predicted"/>
<feature type="transmembrane region" description="Helical" evidence="6">
    <location>
        <begin position="288"/>
        <end position="310"/>
    </location>
</feature>
<name>A0A363NN11_9SPHI</name>
<organism evidence="9 10">
    <name type="scientific">Sphingobacterium athyrii</name>
    <dbReference type="NCBI Taxonomy" id="2152717"/>
    <lineage>
        <taxon>Bacteria</taxon>
        <taxon>Pseudomonadati</taxon>
        <taxon>Bacteroidota</taxon>
        <taxon>Sphingobacteriia</taxon>
        <taxon>Sphingobacteriales</taxon>
        <taxon>Sphingobacteriaceae</taxon>
        <taxon>Sphingobacterium</taxon>
    </lineage>
</organism>
<keyword evidence="3 6" id="KW-0812">Transmembrane</keyword>
<evidence type="ECO:0000256" key="2">
    <source>
        <dbReference type="ARBA" id="ARBA00022475"/>
    </source>
</evidence>
<evidence type="ECO:0000259" key="8">
    <source>
        <dbReference type="Pfam" id="PF12704"/>
    </source>
</evidence>
<evidence type="ECO:0000313" key="9">
    <source>
        <dbReference type="EMBL" id="PUV22198.1"/>
    </source>
</evidence>
<dbReference type="InterPro" id="IPR003838">
    <property type="entry name" value="ABC3_permease_C"/>
</dbReference>
<comment type="caution">
    <text evidence="9">The sequence shown here is derived from an EMBL/GenBank/DDBJ whole genome shotgun (WGS) entry which is preliminary data.</text>
</comment>
<dbReference type="OrthoDB" id="1451596at2"/>
<dbReference type="PANTHER" id="PTHR30572:SF18">
    <property type="entry name" value="ABC-TYPE MACROLIDE FAMILY EXPORT SYSTEM PERMEASE COMPONENT 2"/>
    <property type="match status" value="1"/>
</dbReference>
<keyword evidence="2" id="KW-1003">Cell membrane</keyword>
<evidence type="ECO:0000256" key="6">
    <source>
        <dbReference type="SAM" id="Phobius"/>
    </source>
</evidence>
<reference evidence="9 10" key="1">
    <citation type="submission" date="2018-04" db="EMBL/GenBank/DDBJ databases">
        <title>Sphingobacterium sp. M46 Genome.</title>
        <authorList>
            <person name="Cheng J."/>
            <person name="Li Y."/>
        </authorList>
    </citation>
    <scope>NUCLEOTIDE SEQUENCE [LARGE SCALE GENOMIC DNA]</scope>
    <source>
        <strain evidence="9 10">M46</strain>
    </source>
</reference>
<feature type="transmembrane region" description="Helical" evidence="6">
    <location>
        <begin position="682"/>
        <end position="704"/>
    </location>
</feature>
<dbReference type="AlphaFoldDB" id="A0A363NN11"/>
<evidence type="ECO:0000256" key="4">
    <source>
        <dbReference type="ARBA" id="ARBA00022989"/>
    </source>
</evidence>
<evidence type="ECO:0000313" key="10">
    <source>
        <dbReference type="Proteomes" id="UP000250831"/>
    </source>
</evidence>
<feature type="domain" description="MacB-like periplasmic core" evidence="8">
    <location>
        <begin position="18"/>
        <end position="246"/>
    </location>
</feature>
<feature type="transmembrane region" description="Helical" evidence="6">
    <location>
        <begin position="734"/>
        <end position="753"/>
    </location>
</feature>
<keyword evidence="5 6" id="KW-0472">Membrane</keyword>
<gene>
    <name evidence="9" type="ORF">DCO56_21780</name>
</gene>
<dbReference type="GO" id="GO:0022857">
    <property type="term" value="F:transmembrane transporter activity"/>
    <property type="evidence" value="ECO:0007669"/>
    <property type="project" value="TreeGrafter"/>
</dbReference>
<keyword evidence="10" id="KW-1185">Reference proteome</keyword>
<protein>
    <submittedName>
        <fullName evidence="9">ABC transporter permease</fullName>
    </submittedName>
</protein>
<feature type="transmembrane region" description="Helical" evidence="6">
    <location>
        <begin position="768"/>
        <end position="788"/>
    </location>
</feature>
<dbReference type="Pfam" id="PF12704">
    <property type="entry name" value="MacB_PCD"/>
    <property type="match status" value="2"/>
</dbReference>
<feature type="domain" description="ABC3 transporter permease C-terminal" evidence="7">
    <location>
        <begin position="295"/>
        <end position="408"/>
    </location>
</feature>
<feature type="transmembrane region" description="Helical" evidence="6">
    <location>
        <begin position="381"/>
        <end position="405"/>
    </location>
</feature>
<evidence type="ECO:0000256" key="3">
    <source>
        <dbReference type="ARBA" id="ARBA00022692"/>
    </source>
</evidence>
<dbReference type="InterPro" id="IPR025857">
    <property type="entry name" value="MacB_PCD"/>
</dbReference>
<keyword evidence="4 6" id="KW-1133">Transmembrane helix</keyword>
<sequence length="805" mass="90947">MKGLKLILRQWGRNRLFTFLNIIGLAIGISASWIVFRIVNYEFSFNQNHPGKERIYKLYSAFKEGENIHRFDGTPYPLGTYLGNNLKKDLTGLELVAPIANRSFESIKVKRSNNETLEFNEQDQIISATADYFKLVPYKWIVGNPNTALKNNNEIILTASRAKQYFPDADLKSLLGKTMQYDDQLLTVTGVVADLDYPSSFISKEFIRVNPNPQEAENWENSSSNFHVYVKLTETGSPAQVIGAATKKFNEMVGEKFKQYNITAGYELAPLTELHFNKFVLNSSDKQVMYGLIGIAAFLLILASINYINLTTARVPARAREIGIRKTLGEQPRHLTLSFIKETFFTCLFGLLFSWPLVKIFELTFSSYLPQNINAYSDGLSVFIFLLGLIILLTLISSLYPAYLINKVHVVEAIKIHATDKISFGGISLRKILIVFQFVIAQAFVVLTVIMGLQLQHALHSDVGFQDDAVITLKLPYKKAEDSGKSPFLLKELLQKYPEIDQVSLGHLPMNNDQWGNNIMMQSDTGQILVNMPFKYIEENYLDVFQMKLLAGRPLKLSDTTSGILINQKAISKFGFKTPVEALGKTVTVNDRPTTIVGILADFHNFNLHAPLEPLAMQISTNKGTLQNINIKLNGDPKKWHQAIASIKTEWENVYPNAPFAYQFYDQRIKELYEKDYRFYKIINLSTSITILLSCLGLIGLVTLTTHQRTKEIGIRKILGSTISGIVLLLSKDYIKLIIISILIATPIAWLAIDKWLTDFAFKIELSWWMFIVPAIVTIGVAFLAMSYQSISAARANPVDSLRDE</sequence>
<dbReference type="PANTHER" id="PTHR30572">
    <property type="entry name" value="MEMBRANE COMPONENT OF TRANSPORTER-RELATED"/>
    <property type="match status" value="1"/>
</dbReference>
<evidence type="ECO:0000256" key="1">
    <source>
        <dbReference type="ARBA" id="ARBA00004651"/>
    </source>
</evidence>
<feature type="domain" description="MacB-like periplasmic core" evidence="8">
    <location>
        <begin position="439"/>
        <end position="634"/>
    </location>
</feature>
<dbReference type="GO" id="GO:0005886">
    <property type="term" value="C:plasma membrane"/>
    <property type="evidence" value="ECO:0007669"/>
    <property type="project" value="UniProtKB-SubCell"/>
</dbReference>
<feature type="domain" description="ABC3 transporter permease C-terminal" evidence="7">
    <location>
        <begin position="688"/>
        <end position="798"/>
    </location>
</feature>
<evidence type="ECO:0000259" key="7">
    <source>
        <dbReference type="Pfam" id="PF02687"/>
    </source>
</evidence>
<dbReference type="EMBL" id="QCXX01000007">
    <property type="protein sequence ID" value="PUV22198.1"/>
    <property type="molecule type" value="Genomic_DNA"/>
</dbReference>
<comment type="subcellular location">
    <subcellularLocation>
        <location evidence="1">Cell membrane</location>
        <topology evidence="1">Multi-pass membrane protein</topology>
    </subcellularLocation>
</comment>
<dbReference type="Proteomes" id="UP000250831">
    <property type="component" value="Unassembled WGS sequence"/>
</dbReference>
<accession>A0A363NN11</accession>
<feature type="transmembrane region" description="Helical" evidence="6">
    <location>
        <begin position="16"/>
        <end position="36"/>
    </location>
</feature>
<dbReference type="RefSeq" id="WP_108635862.1">
    <property type="nucleotide sequence ID" value="NZ_QCXX01000007.1"/>
</dbReference>
<feature type="transmembrane region" description="Helical" evidence="6">
    <location>
        <begin position="343"/>
        <end position="361"/>
    </location>
</feature>
<evidence type="ECO:0000256" key="5">
    <source>
        <dbReference type="ARBA" id="ARBA00023136"/>
    </source>
</evidence>
<dbReference type="InterPro" id="IPR050250">
    <property type="entry name" value="Macrolide_Exporter_MacB"/>
</dbReference>